<comment type="caution">
    <text evidence="2">The sequence shown here is derived from an EMBL/GenBank/DDBJ whole genome shotgun (WGS) entry which is preliminary data.</text>
</comment>
<dbReference type="Proteomes" id="UP000247233">
    <property type="component" value="Unassembled WGS sequence"/>
</dbReference>
<evidence type="ECO:0000313" key="2">
    <source>
        <dbReference type="EMBL" id="PWY66007.1"/>
    </source>
</evidence>
<reference evidence="2 3" key="1">
    <citation type="submission" date="2016-12" db="EMBL/GenBank/DDBJ databases">
        <title>The genomes of Aspergillus section Nigri reveals drivers in fungal speciation.</title>
        <authorList>
            <consortium name="DOE Joint Genome Institute"/>
            <person name="Vesth T.C."/>
            <person name="Nybo J."/>
            <person name="Theobald S."/>
            <person name="Brandl J."/>
            <person name="Frisvad J.C."/>
            <person name="Nielsen K.F."/>
            <person name="Lyhne E.K."/>
            <person name="Kogle M.E."/>
            <person name="Kuo A."/>
            <person name="Riley R."/>
            <person name="Clum A."/>
            <person name="Nolan M."/>
            <person name="Lipzen A."/>
            <person name="Salamov A."/>
            <person name="Henrissat B."/>
            <person name="Wiebenga A."/>
            <person name="De Vries R.P."/>
            <person name="Grigoriev I.V."/>
            <person name="Mortensen U.H."/>
            <person name="Andersen M.R."/>
            <person name="Baker S.E."/>
        </authorList>
    </citation>
    <scope>NUCLEOTIDE SEQUENCE [LARGE SCALE GENOMIC DNA]</scope>
    <source>
        <strain evidence="2 3">CBS 117.55</strain>
    </source>
</reference>
<gene>
    <name evidence="2" type="ORF">BO70DRAFT_301922</name>
</gene>
<dbReference type="AlphaFoldDB" id="A0A317UZM7"/>
<dbReference type="Pfam" id="PF13460">
    <property type="entry name" value="NAD_binding_10"/>
    <property type="match status" value="1"/>
</dbReference>
<dbReference type="GeneID" id="37061963"/>
<dbReference type="VEuPathDB" id="FungiDB:BO70DRAFT_301922"/>
<dbReference type="Gene3D" id="3.90.25.10">
    <property type="entry name" value="UDP-galactose 4-epimerase, domain 1"/>
    <property type="match status" value="1"/>
</dbReference>
<organism evidence="2 3">
    <name type="scientific">Aspergillus heteromorphus CBS 117.55</name>
    <dbReference type="NCBI Taxonomy" id="1448321"/>
    <lineage>
        <taxon>Eukaryota</taxon>
        <taxon>Fungi</taxon>
        <taxon>Dikarya</taxon>
        <taxon>Ascomycota</taxon>
        <taxon>Pezizomycotina</taxon>
        <taxon>Eurotiomycetes</taxon>
        <taxon>Eurotiomycetidae</taxon>
        <taxon>Eurotiales</taxon>
        <taxon>Aspergillaceae</taxon>
        <taxon>Aspergillus</taxon>
        <taxon>Aspergillus subgen. Circumdati</taxon>
    </lineage>
</organism>
<accession>A0A317UZM7</accession>
<keyword evidence="3" id="KW-1185">Reference proteome</keyword>
<feature type="domain" description="NAD(P)-binding" evidence="1">
    <location>
        <begin position="9"/>
        <end position="137"/>
    </location>
</feature>
<evidence type="ECO:0000259" key="1">
    <source>
        <dbReference type="Pfam" id="PF13460"/>
    </source>
</evidence>
<dbReference type="InterPro" id="IPR016040">
    <property type="entry name" value="NAD(P)-bd_dom"/>
</dbReference>
<dbReference type="OrthoDB" id="419598at2759"/>
<sequence>MRIAVLPASPKTGRATIKALLESDQLTTPLHVQGIYRDPSKAPAEFLSHPSFHAGQGDLSDANTLELGGVDMVLAITPPRYDASDILQWARVASENTRLAIQKAGTVKRVVLLSSTGAEQPSGTGEIMTNHIAEEILQHAAPEVIFMRCAYFMENWESAISTVRTDNPHFYSVITPLDYRVPMVAVDDIGRACATYLLGLEPPRSPYVVEVRGPQEYTVNEVQQALHDAVGQEVEIRPVKKEDFPDFFGRFLPQSSVGLFVEMTNSFLPGGVIASAIPNPDVRVYRGRMGLGECLGKISVPAR</sequence>
<dbReference type="InterPro" id="IPR051604">
    <property type="entry name" value="Ergot_Alk_Oxidoreductase"/>
</dbReference>
<dbReference type="Gene3D" id="3.40.50.720">
    <property type="entry name" value="NAD(P)-binding Rossmann-like Domain"/>
    <property type="match status" value="1"/>
</dbReference>
<dbReference type="InterPro" id="IPR036291">
    <property type="entry name" value="NAD(P)-bd_dom_sf"/>
</dbReference>
<dbReference type="PANTHER" id="PTHR43162:SF1">
    <property type="entry name" value="PRESTALK A DIFFERENTIATION PROTEIN A"/>
    <property type="match status" value="1"/>
</dbReference>
<proteinExistence type="predicted"/>
<name>A0A317UZM7_9EURO</name>
<dbReference type="RefSeq" id="XP_025394678.1">
    <property type="nucleotide sequence ID" value="XM_025539726.1"/>
</dbReference>
<dbReference type="EMBL" id="MSFL01000048">
    <property type="protein sequence ID" value="PWY66007.1"/>
    <property type="molecule type" value="Genomic_DNA"/>
</dbReference>
<evidence type="ECO:0000313" key="3">
    <source>
        <dbReference type="Proteomes" id="UP000247233"/>
    </source>
</evidence>
<protein>
    <submittedName>
        <fullName evidence="2">NAD(P)-binding protein</fullName>
    </submittedName>
</protein>
<dbReference type="PANTHER" id="PTHR43162">
    <property type="match status" value="1"/>
</dbReference>
<dbReference type="STRING" id="1448321.A0A317UZM7"/>
<dbReference type="SUPFAM" id="SSF51735">
    <property type="entry name" value="NAD(P)-binding Rossmann-fold domains"/>
    <property type="match status" value="1"/>
</dbReference>